<dbReference type="InterPro" id="IPR035983">
    <property type="entry name" value="Hect_E3_ubiquitin_ligase"/>
</dbReference>
<reference evidence="6 7" key="1">
    <citation type="journal article" date="2019" name="Mol. Plant Pathol.">
        <title>Genome sequencing of oomycete isolates from Chile supports the New Zealand origin of Phytophthora kernoviae and makes available the first Nothophytophthora sp. genome.</title>
        <authorList>
            <person name="Studholme D.J."/>
            <person name="Panda P."/>
            <person name="Sanfuentes Von Stowasser E."/>
            <person name="Gonzalez M."/>
            <person name="Hill R."/>
            <person name="Sambles C."/>
            <person name="Grant M."/>
            <person name="Williams N.M."/>
            <person name="McDougal R.L."/>
        </authorList>
    </citation>
    <scope>NUCLEOTIDE SEQUENCE [LARGE SCALE GENOMIC DNA]</scope>
    <source>
        <strain evidence="6">Chile4</strain>
    </source>
</reference>
<dbReference type="PANTHER" id="PTHR46654">
    <property type="entry name" value="E3 UBIQUITIN-PROTEIN LIGASE HECTD3"/>
    <property type="match status" value="1"/>
</dbReference>
<evidence type="ECO:0000259" key="4">
    <source>
        <dbReference type="PROSITE" id="PS50188"/>
    </source>
</evidence>
<keyword evidence="1 2" id="KW-0833">Ubl conjugation pathway</keyword>
<evidence type="ECO:0000313" key="7">
    <source>
        <dbReference type="Proteomes" id="UP000285624"/>
    </source>
</evidence>
<dbReference type="PANTHER" id="PTHR46654:SF1">
    <property type="entry name" value="E3 UBIQUITIN-PROTEIN LIGASE HECTD3"/>
    <property type="match status" value="1"/>
</dbReference>
<feature type="domain" description="B30.2/SPRY" evidence="4">
    <location>
        <begin position="1"/>
        <end position="143"/>
    </location>
</feature>
<dbReference type="CDD" id="cd12885">
    <property type="entry name" value="SPRY_RanBP_like"/>
    <property type="match status" value="1"/>
</dbReference>
<dbReference type="Gene3D" id="3.90.1750.10">
    <property type="entry name" value="Hect, E3 ligase catalytic domains"/>
    <property type="match status" value="1"/>
</dbReference>
<evidence type="ECO:0000259" key="5">
    <source>
        <dbReference type="PROSITE" id="PS50237"/>
    </source>
</evidence>
<dbReference type="CDD" id="cd11709">
    <property type="entry name" value="SPRY"/>
    <property type="match status" value="1"/>
</dbReference>
<gene>
    <name evidence="6" type="ORF">BBO99_00001461</name>
</gene>
<dbReference type="InterPro" id="IPR044736">
    <property type="entry name" value="Gid1/RanBPM/SPLA_SPRY"/>
</dbReference>
<dbReference type="GO" id="GO:0004842">
    <property type="term" value="F:ubiquitin-protein transferase activity"/>
    <property type="evidence" value="ECO:0007669"/>
    <property type="project" value="InterPro"/>
</dbReference>
<dbReference type="InterPro" id="IPR042469">
    <property type="entry name" value="HECTD3"/>
</dbReference>
<accession>A0A3R7NL84</accession>
<keyword evidence="7" id="KW-1185">Reference proteome</keyword>
<dbReference type="InterPro" id="IPR001870">
    <property type="entry name" value="B30.2/SPRY"/>
</dbReference>
<evidence type="ECO:0008006" key="8">
    <source>
        <dbReference type="Google" id="ProtNLM"/>
    </source>
</evidence>
<dbReference type="InterPro" id="IPR013320">
    <property type="entry name" value="ConA-like_dom_sf"/>
</dbReference>
<dbReference type="InterPro" id="IPR003877">
    <property type="entry name" value="SPRY_dom"/>
</dbReference>
<feature type="compositionally biased region" description="Acidic residues" evidence="3">
    <location>
        <begin position="347"/>
        <end position="365"/>
    </location>
</feature>
<comment type="caution">
    <text evidence="6">The sequence shown here is derived from an EMBL/GenBank/DDBJ whole genome shotgun (WGS) entry which is preliminary data.</text>
</comment>
<dbReference type="PROSITE" id="PS50188">
    <property type="entry name" value="B302_SPRY"/>
    <property type="match status" value="1"/>
</dbReference>
<name>A0A3R7NL84_9STRA</name>
<sequence length="857" mass="94141">MRDVVKAEIVYFEVTVVEWSSANVGGSLALGFSPPSFPLEGVLVGGTADDSRSYSFTPVNGQVLCADDTIVDRWRWVEPAGAISTGDVFGCGLRLDTQEIFFCKNGQLLGTAFSSIPRPEELHPTISFNADCKLLANLGATATTTTKHANFNFRFHSLDCDNLMSAFEWFEPLSQVYGVMKALMDPARPDEVDACDVTTEENADATVAAPLPDEFMLSADNFLSDISEDVCKDNRGWGWIGNRALWHNGSKQRGTYGDKFKTGDIVRLTLDLRRGTLSYALNGKDLGVAFGPGGTGPKLEGTFYPGFALYNQRDSIDLIGGHRVEDGGLDSGLPRTGSGLASGEDSYYSEEEEDVLAESGGEDSMGDGSVPNFRMELGIALSQMGFPMECHRATAVSSKLVNEMCETRAEALLSCDPLRMAPEEFIPTEEQLLAFPTSLAFIDFSAQDDRSLLARGARALRGVVFQHVKLAWWLGVLKEQQAPAAARPEIEVDRHRAHDALELSELGDPLASGAGERDSVFAQTFEQLHGLQPALLRGADRAFKCQFVGEFGDDFGGLYRECLAQLSSELQTRTPLLPVFRPCPNALMNTGENRELFVPNSHLRTHPRRVQMAEFLGKLAGVAVRTKTPLDLNLPPVVWKLLVGQQVMRHDIEAIHKGCFQVVDTIANLAAHGITEAMFDEIVDASFTVLSSTCETVELVPGGRHLHVTWEDRDDYARAIETYRLNEYAPVCRDVSRGLATILPAPTLGLFSWHELRTLVCGKASVDVALLRRRTIYGDGCQATDPHIAYFWDVLTAFSDEQKSSFLRFVWGRSRLPTHAADFTQDFKISGLPKAAGRADMLLFHRSTSVFEPRGHA</sequence>
<dbReference type="PROSITE" id="PS50237">
    <property type="entry name" value="HECT"/>
    <property type="match status" value="1"/>
</dbReference>
<dbReference type="EMBL" id="MBDN02000021">
    <property type="protein sequence ID" value="RLN84264.1"/>
    <property type="molecule type" value="Genomic_DNA"/>
</dbReference>
<dbReference type="SMART" id="SM00449">
    <property type="entry name" value="SPRY"/>
    <property type="match status" value="2"/>
</dbReference>
<dbReference type="Pfam" id="PF00622">
    <property type="entry name" value="SPRY"/>
    <property type="match status" value="2"/>
</dbReference>
<dbReference type="SUPFAM" id="SSF49899">
    <property type="entry name" value="Concanavalin A-like lectins/glucanases"/>
    <property type="match status" value="2"/>
</dbReference>
<comment type="caution">
    <text evidence="2">Lacks conserved residue(s) required for the propagation of feature annotation.</text>
</comment>
<protein>
    <recommendedName>
        <fullName evidence="8">B30.2/SPRY domain-containing protein</fullName>
    </recommendedName>
</protein>
<proteinExistence type="predicted"/>
<evidence type="ECO:0000256" key="1">
    <source>
        <dbReference type="ARBA" id="ARBA00022786"/>
    </source>
</evidence>
<dbReference type="InterPro" id="IPR043136">
    <property type="entry name" value="B30.2/SPRY_sf"/>
</dbReference>
<evidence type="ECO:0000256" key="3">
    <source>
        <dbReference type="SAM" id="MobiDB-lite"/>
    </source>
</evidence>
<dbReference type="AlphaFoldDB" id="A0A3R7NL84"/>
<dbReference type="Gene3D" id="3.30.2410.10">
    <property type="entry name" value="Hect, E3 ligase catalytic domain"/>
    <property type="match status" value="1"/>
</dbReference>
<feature type="domain" description="HECT" evidence="5">
    <location>
        <begin position="532"/>
        <end position="817"/>
    </location>
</feature>
<dbReference type="SMART" id="SM00119">
    <property type="entry name" value="HECTc"/>
    <property type="match status" value="1"/>
</dbReference>
<dbReference type="STRING" id="325452.A0A3R7NL84"/>
<dbReference type="Pfam" id="PF00632">
    <property type="entry name" value="HECT"/>
    <property type="match status" value="1"/>
</dbReference>
<dbReference type="InterPro" id="IPR000569">
    <property type="entry name" value="HECT_dom"/>
</dbReference>
<evidence type="ECO:0000256" key="2">
    <source>
        <dbReference type="PROSITE-ProRule" id="PRU00104"/>
    </source>
</evidence>
<dbReference type="SUPFAM" id="SSF56204">
    <property type="entry name" value="Hect, E3 ligase catalytic domain"/>
    <property type="match status" value="1"/>
</dbReference>
<organism evidence="6 7">
    <name type="scientific">Phytophthora kernoviae</name>
    <dbReference type="NCBI Taxonomy" id="325452"/>
    <lineage>
        <taxon>Eukaryota</taxon>
        <taxon>Sar</taxon>
        <taxon>Stramenopiles</taxon>
        <taxon>Oomycota</taxon>
        <taxon>Peronosporomycetes</taxon>
        <taxon>Peronosporales</taxon>
        <taxon>Peronosporaceae</taxon>
        <taxon>Phytophthora</taxon>
    </lineage>
</organism>
<dbReference type="Gene3D" id="2.60.120.920">
    <property type="match status" value="2"/>
</dbReference>
<dbReference type="Gene3D" id="3.30.2160.10">
    <property type="entry name" value="Hect, E3 ligase catalytic domain"/>
    <property type="match status" value="1"/>
</dbReference>
<evidence type="ECO:0000313" key="6">
    <source>
        <dbReference type="EMBL" id="RLN84264.1"/>
    </source>
</evidence>
<feature type="region of interest" description="Disordered" evidence="3">
    <location>
        <begin position="327"/>
        <end position="368"/>
    </location>
</feature>
<dbReference type="Proteomes" id="UP000285624">
    <property type="component" value="Unassembled WGS sequence"/>
</dbReference>